<dbReference type="InterPro" id="IPR003497">
    <property type="entry name" value="BRO_N_domain"/>
</dbReference>
<organism evidence="2 3">
    <name type="scientific">Candidatus Portnoybacteria bacterium CG11_big_fil_rev_8_21_14_0_20_44_10</name>
    <dbReference type="NCBI Taxonomy" id="1974818"/>
    <lineage>
        <taxon>Bacteria</taxon>
        <taxon>Candidatus Portnoyibacteriota</taxon>
    </lineage>
</organism>
<dbReference type="Pfam" id="PF02498">
    <property type="entry name" value="Bro-N"/>
    <property type="match status" value="1"/>
</dbReference>
<reference evidence="2 3" key="1">
    <citation type="submission" date="2017-09" db="EMBL/GenBank/DDBJ databases">
        <title>Depth-based differentiation of microbial function through sediment-hosted aquifers and enrichment of novel symbionts in the deep terrestrial subsurface.</title>
        <authorList>
            <person name="Probst A.J."/>
            <person name="Ladd B."/>
            <person name="Jarett J.K."/>
            <person name="Geller-Mcgrath D.E."/>
            <person name="Sieber C.M."/>
            <person name="Emerson J.B."/>
            <person name="Anantharaman K."/>
            <person name="Thomas B.C."/>
            <person name="Malmstrom R."/>
            <person name="Stieglmeier M."/>
            <person name="Klingl A."/>
            <person name="Woyke T."/>
            <person name="Ryan C.M."/>
            <person name="Banfield J.F."/>
        </authorList>
    </citation>
    <scope>NUCLEOTIDE SEQUENCE [LARGE SCALE GENOMIC DNA]</scope>
    <source>
        <strain evidence="2">CG11_big_fil_rev_8_21_14_0_20_44_10</strain>
    </source>
</reference>
<comment type="caution">
    <text evidence="2">The sequence shown here is derived from an EMBL/GenBank/DDBJ whole genome shotgun (WGS) entry which is preliminary data.</text>
</comment>
<evidence type="ECO:0000313" key="3">
    <source>
        <dbReference type="Proteomes" id="UP000231550"/>
    </source>
</evidence>
<evidence type="ECO:0000313" key="2">
    <source>
        <dbReference type="EMBL" id="PIQ74575.1"/>
    </source>
</evidence>
<dbReference type="EMBL" id="PCVN01000036">
    <property type="protein sequence ID" value="PIQ74575.1"/>
    <property type="molecule type" value="Genomic_DNA"/>
</dbReference>
<dbReference type="NCBIfam" id="NF008573">
    <property type="entry name" value="PRK11525.1"/>
    <property type="match status" value="1"/>
</dbReference>
<dbReference type="AlphaFoldDB" id="A0A2H0KTF5"/>
<sequence>MKLELINVYFENFNKHIYEVDSLEFWFARDLQVLLGYAKWENFLNVIEKAKEACRNSGGKIEDNFADTVRAVNMPNGGIKEADDMFLTRYACYLIAQNGDPAKEQIAFAMSYFAFQTRRQEMIEKRIGDFERIQARDKLSVSEKKLSGVVYERGVDGAGFALIRSKGDTALFGGFSTNDMKQRMGIPNNRPLADFLPTITIKAKDFANEITVFNLKKDTTLSGLNGISNEHMKNNYDVRNLLLRKGIRPESLPAEEDAQKIRRKIQSEDKKLLRGIKKKKIDKKPANL</sequence>
<accession>A0A2H0KTF5</accession>
<dbReference type="Proteomes" id="UP000231550">
    <property type="component" value="Unassembled WGS sequence"/>
</dbReference>
<feature type="domain" description="Bro-N" evidence="1">
    <location>
        <begin position="23"/>
        <end position="107"/>
    </location>
</feature>
<proteinExistence type="predicted"/>
<protein>
    <submittedName>
        <fullName evidence="2">DNA damage-inducible protein D</fullName>
    </submittedName>
</protein>
<evidence type="ECO:0000259" key="1">
    <source>
        <dbReference type="Pfam" id="PF02498"/>
    </source>
</evidence>
<gene>
    <name evidence="2" type="ORF">COV85_01340</name>
</gene>
<name>A0A2H0KTF5_9BACT</name>